<evidence type="ECO:0000256" key="1">
    <source>
        <dbReference type="SAM" id="MobiDB-lite"/>
    </source>
</evidence>
<accession>A0A0D2ND23</accession>
<gene>
    <name evidence="2" type="ORF">HYPSUDRAFT_57918</name>
</gene>
<sequence length="424" mass="46986">MLTSDGAEEIQRPEKRPKPEPPTEFTAYIDIISPPRTVKAKETSTAQGPFFFYANTTHLEFLSLLAACVVDTGFSAAVTTINQSQLVWKLITPANDKKKPLSSEQGYRALLNKMNELSAKKKECTVTLSMPPLSKVANSSRSKEDKRLDDDERKEGPLGSTLREQKSAIDPAINAVVDQLCEKFPIGNDPRWPHDRVVTIDKNSWKLNDIKLRVWASHIIDDPPTATLESPPASAHFTHAQRIRGPGAPIPLATPAEAPPAPPNANANPYYPAPMMPYGYPPYAQAAGALGSYYPPPPFAYPPYPPAYPQPPHFHYGDPRSHPSARPQTPLAAPGSAPTSPLKIALPYPVSLSDFCEKYEIDEEDKGRLEKLKFQPGDRRAEKLEREDWQGHAGFSKLSWDDFVAKHKIFIRDVKAGCWNHAPT</sequence>
<feature type="region of interest" description="Disordered" evidence="1">
    <location>
        <begin position="1"/>
        <end position="24"/>
    </location>
</feature>
<dbReference type="Proteomes" id="UP000054270">
    <property type="component" value="Unassembled WGS sequence"/>
</dbReference>
<dbReference type="AlphaFoldDB" id="A0A0D2ND23"/>
<name>A0A0D2ND23_HYPSF</name>
<proteinExistence type="predicted"/>
<keyword evidence="3" id="KW-1185">Reference proteome</keyword>
<dbReference type="EMBL" id="KN817611">
    <property type="protein sequence ID" value="KJA16999.1"/>
    <property type="molecule type" value="Genomic_DNA"/>
</dbReference>
<dbReference type="OMA" id="IGNDPRW"/>
<feature type="region of interest" description="Disordered" evidence="1">
    <location>
        <begin position="135"/>
        <end position="167"/>
    </location>
</feature>
<feature type="compositionally biased region" description="Basic and acidic residues" evidence="1">
    <location>
        <begin position="9"/>
        <end position="21"/>
    </location>
</feature>
<feature type="compositionally biased region" description="Basic and acidic residues" evidence="1">
    <location>
        <begin position="141"/>
        <end position="156"/>
    </location>
</feature>
<organism evidence="2 3">
    <name type="scientific">Hypholoma sublateritium (strain FD-334 SS-4)</name>
    <dbReference type="NCBI Taxonomy" id="945553"/>
    <lineage>
        <taxon>Eukaryota</taxon>
        <taxon>Fungi</taxon>
        <taxon>Dikarya</taxon>
        <taxon>Basidiomycota</taxon>
        <taxon>Agaricomycotina</taxon>
        <taxon>Agaricomycetes</taxon>
        <taxon>Agaricomycetidae</taxon>
        <taxon>Agaricales</taxon>
        <taxon>Agaricineae</taxon>
        <taxon>Strophariaceae</taxon>
        <taxon>Hypholoma</taxon>
    </lineage>
</organism>
<evidence type="ECO:0000313" key="3">
    <source>
        <dbReference type="Proteomes" id="UP000054270"/>
    </source>
</evidence>
<protein>
    <submittedName>
        <fullName evidence="2">Uncharacterized protein</fullName>
    </submittedName>
</protein>
<dbReference type="OrthoDB" id="3056089at2759"/>
<reference evidence="3" key="1">
    <citation type="submission" date="2014-04" db="EMBL/GenBank/DDBJ databases">
        <title>Evolutionary Origins and Diversification of the Mycorrhizal Mutualists.</title>
        <authorList>
            <consortium name="DOE Joint Genome Institute"/>
            <consortium name="Mycorrhizal Genomics Consortium"/>
            <person name="Kohler A."/>
            <person name="Kuo A."/>
            <person name="Nagy L.G."/>
            <person name="Floudas D."/>
            <person name="Copeland A."/>
            <person name="Barry K.W."/>
            <person name="Cichocki N."/>
            <person name="Veneault-Fourrey C."/>
            <person name="LaButti K."/>
            <person name="Lindquist E.A."/>
            <person name="Lipzen A."/>
            <person name="Lundell T."/>
            <person name="Morin E."/>
            <person name="Murat C."/>
            <person name="Riley R."/>
            <person name="Ohm R."/>
            <person name="Sun H."/>
            <person name="Tunlid A."/>
            <person name="Henrissat B."/>
            <person name="Grigoriev I.V."/>
            <person name="Hibbett D.S."/>
            <person name="Martin F."/>
        </authorList>
    </citation>
    <scope>NUCLEOTIDE SEQUENCE [LARGE SCALE GENOMIC DNA]</scope>
    <source>
        <strain evidence="3">FD-334 SS-4</strain>
    </source>
</reference>
<feature type="region of interest" description="Disordered" evidence="1">
    <location>
        <begin position="310"/>
        <end position="338"/>
    </location>
</feature>
<evidence type="ECO:0000313" key="2">
    <source>
        <dbReference type="EMBL" id="KJA16999.1"/>
    </source>
</evidence>